<keyword evidence="4 9" id="KW-0863">Zinc-finger</keyword>
<evidence type="ECO:0000256" key="10">
    <source>
        <dbReference type="SAM" id="MobiDB-lite"/>
    </source>
</evidence>
<keyword evidence="5" id="KW-0862">Zinc</keyword>
<evidence type="ECO:0000256" key="3">
    <source>
        <dbReference type="ARBA" id="ARBA00022737"/>
    </source>
</evidence>
<feature type="region of interest" description="Disordered" evidence="10">
    <location>
        <begin position="1"/>
        <end position="27"/>
    </location>
</feature>
<feature type="region of interest" description="Disordered" evidence="10">
    <location>
        <begin position="1251"/>
        <end position="1317"/>
    </location>
</feature>
<dbReference type="SUPFAM" id="SSF57667">
    <property type="entry name" value="beta-beta-alpha zinc fingers"/>
    <property type="match status" value="3"/>
</dbReference>
<dbReference type="GO" id="GO:0008270">
    <property type="term" value="F:zinc ion binding"/>
    <property type="evidence" value="ECO:0007669"/>
    <property type="project" value="UniProtKB-KW"/>
</dbReference>
<proteinExistence type="predicted"/>
<feature type="region of interest" description="Disordered" evidence="10">
    <location>
        <begin position="1047"/>
        <end position="1068"/>
    </location>
</feature>
<feature type="compositionally biased region" description="Low complexity" evidence="10">
    <location>
        <begin position="1650"/>
        <end position="1661"/>
    </location>
</feature>
<feature type="domain" description="C2H2-type" evidence="11">
    <location>
        <begin position="1624"/>
        <end position="1653"/>
    </location>
</feature>
<feature type="region of interest" description="Disordered" evidence="10">
    <location>
        <begin position="1122"/>
        <end position="1172"/>
    </location>
</feature>
<feature type="compositionally biased region" description="Basic and acidic residues" evidence="10">
    <location>
        <begin position="113"/>
        <end position="140"/>
    </location>
</feature>
<accession>A0A834HN63</accession>
<name>A0A834HN63_RHYFE</name>
<evidence type="ECO:0000256" key="9">
    <source>
        <dbReference type="PROSITE-ProRule" id="PRU00042"/>
    </source>
</evidence>
<feature type="domain" description="C2H2-type" evidence="11">
    <location>
        <begin position="1106"/>
        <end position="1135"/>
    </location>
</feature>
<feature type="compositionally biased region" description="Polar residues" evidence="10">
    <location>
        <begin position="1132"/>
        <end position="1146"/>
    </location>
</feature>
<evidence type="ECO:0000256" key="1">
    <source>
        <dbReference type="ARBA" id="ARBA00004123"/>
    </source>
</evidence>
<sequence length="1760" mass="196269">MVNVTPIANESERDGQSQGTCSRPQPPLPERQVIAIVACKRTKKCVGKRWCYDEVTTVKVLECDCFFSPGPAEVVCVRERERLTNQVTTVMDVGIDNYLHKKFKKQLSIDPRPQNDKENKDSTRNLEPDPEKATGDDHTAPHPAAPTNLHTPVSKSSISAEPRSISSYVEPTNPDHPIKSVTGASSVDDLTCYRRNSATPPPPSAVDDHDASKPEDVPVAADKSSGGKNTSGRTRTNGRTHVPAAASASRRARTCINTEEIGDGHKQNFLNTSTQTANQESGEHLNFKTKPYKPRFHTVKQFTEKDQAEEAERYSGNDLSHHINEIISKNNSIVNSGEHGLYKKRYPEPIDTVNNNEYIQHVHVRNDAAYGPETTRTDEPLNLTNKNRKRSMSELAEPVIQKSLIKELLLKNLSSDMQCPYCKMIFQTVTELELHKLRSCKGKPSDAKYTRSSSVNVASILTKNKNAFDSMPQFQNRVFPLNSPGPFLGKTRLVESDKSKSFSFDAVNIPIPSPGGEVSSRSPSFVLSPLHFAEEKKAVKLFGGQVKVHSGSDSKSFRIDNKDDKQELEGNFADYSSKLSENRVVKSGLQSGGTVLTNQTSKEEPRVYRDVIRVYENTSVSPNIDMTNLGKPHFNYEKREEKISISEPPLRPPLGDGPTVKNNLISPSHKYNNITDFSQNAVKLLTPNIKQPTISLSGMFAAKTSLPYNVKQVDPDPSMAFHSPRQRACPEDVVMPATENEIDLKLPPQPKKRSFQKPLELHSPGNNIYKPVNLLVNGKVVRYVPGIPGPVAADGPVEMLYGNNIIAVAPTQKDISSPVITLFPQPQLPPPDKAITPKPSPTVQKTFPYTDKLAEKSFHSRAEPAGCKSESRSSFSERRSPLKLPDQKSPSKDLKIQASETSNEPKKFVRPNSLALKPTSASLKQHHGLTPTIFNQILISPDTPRVDKKYAQQFLNGNYFTYLGLKSSTKPVYCTLNKTQPFYVPHFKKLSMYSEWRQQDTKTDKLYVSSYDSRQKNLRYTTAGKTFANFIIHSSYKFVVSEVSSRSEKSDDGQKPVIGGYESTEDSPYVRGRGRGRYVCEQCGIRCKKPSMLKKHIRTHSNDRPYTCSHCNFSFKTKGNLTKHMKSKSHSKNLTDGESGPSTQLNTSQSSGSDTDDSGMDSSDESMTRQQEHEAAYGLLSLSQKTTSISTSVTEILSPSGILQTGNSPSNNDQIMTTEEIAYVSKTNYAKNKFLDNLNYKPCKEIAENISTTEKSSQEEESVSTYLGKTTTTRPLTYPYTSSLSVDGKSKDVHSPVTDEPKRPSSTDRTELSEPKNIKTFHVIQKYAAAVTAAPSTSPTVHSPRHVFQESVERNVIVKTPPHPPNNGKFQNSPVPTLKVNDMVIQDSSLERKRKISFMENSFKTKIHRNDEVMDLSMASAEKRDVLPSSPAVPESSGYVPYEGVKTNQHIYVGSQDLFNRSSQPYNTLEDEQRMVEENNYKNKELSQKKQQRAVIFKLSLPEPPPTHYNYSDAEMHNTSSSDTPRLVEYDNSAMETLADVATKQVKLEKNMSAKSVATEYLKLVTQNDGAEGGRDIGLGLSKDVNDLLVKPEGNKSCSICSKSFNKPSQLRLHMNIHYLERPFRCDSCSVSFRTKGHLQKHERSASHYSKLSSSPAQSSSEPRPFKCSDCNIAFRIHGHLAKHLRSKMHIMKLECLDKIPFGLYAELERSNSLLTEINTSDVDQCLESLKTLAKKVFINDPNKLQSLYNHVESGSNIDV</sequence>
<feature type="compositionally biased region" description="Acidic residues" evidence="10">
    <location>
        <begin position="1154"/>
        <end position="1164"/>
    </location>
</feature>
<dbReference type="OrthoDB" id="10042249at2759"/>
<feature type="compositionally biased region" description="Low complexity" evidence="10">
    <location>
        <begin position="223"/>
        <end position="249"/>
    </location>
</feature>
<dbReference type="GO" id="GO:0005634">
    <property type="term" value="C:nucleus"/>
    <property type="evidence" value="ECO:0007669"/>
    <property type="project" value="UniProtKB-SubCell"/>
</dbReference>
<comment type="subcellular location">
    <subcellularLocation>
        <location evidence="1">Nucleus</location>
    </subcellularLocation>
</comment>
<feature type="region of interest" description="Disordered" evidence="10">
    <location>
        <begin position="858"/>
        <end position="911"/>
    </location>
</feature>
<feature type="region of interest" description="Disordered" evidence="10">
    <location>
        <begin position="105"/>
        <end position="251"/>
    </location>
</feature>
<dbReference type="FunFam" id="3.30.160.60:FF:000083">
    <property type="entry name" value="Immunodeficiency virus type I enhancer binding protein 1"/>
    <property type="match status" value="1"/>
</dbReference>
<feature type="domain" description="C2H2-type" evidence="11">
    <location>
        <begin position="1078"/>
        <end position="1105"/>
    </location>
</feature>
<dbReference type="Pfam" id="PF00096">
    <property type="entry name" value="zf-C2H2"/>
    <property type="match status" value="4"/>
</dbReference>
<gene>
    <name evidence="12" type="ORF">GWI33_021215</name>
</gene>
<evidence type="ECO:0000256" key="8">
    <source>
        <dbReference type="ARBA" id="ARBA00023242"/>
    </source>
</evidence>
<comment type="caution">
    <text evidence="12">The sequence shown here is derived from an EMBL/GenBank/DDBJ whole genome shotgun (WGS) entry which is preliminary data.</text>
</comment>
<evidence type="ECO:0000256" key="7">
    <source>
        <dbReference type="ARBA" id="ARBA00023163"/>
    </source>
</evidence>
<dbReference type="PROSITE" id="PS50157">
    <property type="entry name" value="ZINC_FINGER_C2H2_2"/>
    <property type="match status" value="5"/>
</dbReference>
<evidence type="ECO:0000256" key="5">
    <source>
        <dbReference type="ARBA" id="ARBA00022833"/>
    </source>
</evidence>
<organism evidence="12 13">
    <name type="scientific">Rhynchophorus ferrugineus</name>
    <name type="common">Red palm weevil</name>
    <name type="synonym">Curculio ferrugineus</name>
    <dbReference type="NCBI Taxonomy" id="354439"/>
    <lineage>
        <taxon>Eukaryota</taxon>
        <taxon>Metazoa</taxon>
        <taxon>Ecdysozoa</taxon>
        <taxon>Arthropoda</taxon>
        <taxon>Hexapoda</taxon>
        <taxon>Insecta</taxon>
        <taxon>Pterygota</taxon>
        <taxon>Neoptera</taxon>
        <taxon>Endopterygota</taxon>
        <taxon>Coleoptera</taxon>
        <taxon>Polyphaga</taxon>
        <taxon>Cucujiformia</taxon>
        <taxon>Curculionidae</taxon>
        <taxon>Dryophthorinae</taxon>
        <taxon>Rhynchophorus</taxon>
    </lineage>
</organism>
<evidence type="ECO:0000259" key="11">
    <source>
        <dbReference type="PROSITE" id="PS50157"/>
    </source>
</evidence>
<dbReference type="Proteomes" id="UP000625711">
    <property type="component" value="Unassembled WGS sequence"/>
</dbReference>
<reference evidence="12" key="1">
    <citation type="submission" date="2020-08" db="EMBL/GenBank/DDBJ databases">
        <title>Genome sequencing and assembly of the red palm weevil Rhynchophorus ferrugineus.</title>
        <authorList>
            <person name="Dias G.B."/>
            <person name="Bergman C.M."/>
            <person name="Manee M."/>
        </authorList>
    </citation>
    <scope>NUCLEOTIDE SEQUENCE</scope>
    <source>
        <strain evidence="12">AA-2017</strain>
        <tissue evidence="12">Whole larva</tissue>
    </source>
</reference>
<keyword evidence="13" id="KW-1185">Reference proteome</keyword>
<feature type="compositionally biased region" description="Basic residues" evidence="10">
    <location>
        <begin position="1122"/>
        <end position="1131"/>
    </location>
</feature>
<dbReference type="GO" id="GO:0000978">
    <property type="term" value="F:RNA polymerase II cis-regulatory region sequence-specific DNA binding"/>
    <property type="evidence" value="ECO:0007669"/>
    <property type="project" value="TreeGrafter"/>
</dbReference>
<dbReference type="GO" id="GO:0000981">
    <property type="term" value="F:DNA-binding transcription factor activity, RNA polymerase II-specific"/>
    <property type="evidence" value="ECO:0007669"/>
    <property type="project" value="TreeGrafter"/>
</dbReference>
<dbReference type="InterPro" id="IPR013087">
    <property type="entry name" value="Znf_C2H2_type"/>
</dbReference>
<feature type="region of interest" description="Disordered" evidence="10">
    <location>
        <begin position="1642"/>
        <end position="1664"/>
    </location>
</feature>
<dbReference type="PROSITE" id="PS00028">
    <property type="entry name" value="ZINC_FINGER_C2H2_1"/>
    <property type="match status" value="5"/>
</dbReference>
<dbReference type="PANTHER" id="PTHR45944">
    <property type="entry name" value="SCHNURRI, ISOFORM F"/>
    <property type="match status" value="1"/>
</dbReference>
<evidence type="ECO:0000256" key="6">
    <source>
        <dbReference type="ARBA" id="ARBA00023015"/>
    </source>
</evidence>
<feature type="region of interest" description="Disordered" evidence="10">
    <location>
        <begin position="821"/>
        <end position="846"/>
    </location>
</feature>
<dbReference type="InterPro" id="IPR051969">
    <property type="entry name" value="Zinc-finger_DNA-bd_regulators"/>
</dbReference>
<protein>
    <recommendedName>
        <fullName evidence="11">C2H2-type domain-containing protein</fullName>
    </recommendedName>
</protein>
<keyword evidence="7" id="KW-0804">Transcription</keyword>
<evidence type="ECO:0000313" key="13">
    <source>
        <dbReference type="Proteomes" id="UP000625711"/>
    </source>
</evidence>
<dbReference type="FunFam" id="3.30.160.60:FF:000145">
    <property type="entry name" value="Zinc finger protein 574"/>
    <property type="match status" value="1"/>
</dbReference>
<feature type="domain" description="C2H2-type" evidence="11">
    <location>
        <begin position="1666"/>
        <end position="1695"/>
    </location>
</feature>
<keyword evidence="2" id="KW-0479">Metal-binding</keyword>
<feature type="compositionally biased region" description="Basic and acidic residues" evidence="10">
    <location>
        <begin position="1288"/>
        <end position="1317"/>
    </location>
</feature>
<dbReference type="Gene3D" id="3.30.160.60">
    <property type="entry name" value="Classic Zinc Finger"/>
    <property type="match status" value="5"/>
</dbReference>
<feature type="compositionally biased region" description="Basic and acidic residues" evidence="10">
    <location>
        <begin position="206"/>
        <end position="216"/>
    </location>
</feature>
<feature type="domain" description="C2H2-type" evidence="11">
    <location>
        <begin position="1596"/>
        <end position="1623"/>
    </location>
</feature>
<feature type="compositionally biased region" description="Low complexity" evidence="10">
    <location>
        <begin position="154"/>
        <end position="167"/>
    </location>
</feature>
<dbReference type="InterPro" id="IPR003604">
    <property type="entry name" value="Matrin/U1-like-C_Znf_C2H2"/>
</dbReference>
<dbReference type="SMART" id="SM00451">
    <property type="entry name" value="ZnF_U1"/>
    <property type="match status" value="2"/>
</dbReference>
<dbReference type="InterPro" id="IPR036236">
    <property type="entry name" value="Znf_C2H2_sf"/>
</dbReference>
<dbReference type="EMBL" id="JAACXV010014628">
    <property type="protein sequence ID" value="KAF7265367.1"/>
    <property type="molecule type" value="Genomic_DNA"/>
</dbReference>
<keyword evidence="3" id="KW-0677">Repeat</keyword>
<evidence type="ECO:0000256" key="2">
    <source>
        <dbReference type="ARBA" id="ARBA00022723"/>
    </source>
</evidence>
<evidence type="ECO:0000313" key="12">
    <source>
        <dbReference type="EMBL" id="KAF7265367.1"/>
    </source>
</evidence>
<keyword evidence="6" id="KW-0805">Transcription regulation</keyword>
<dbReference type="PANTHER" id="PTHR45944:SF2">
    <property type="entry name" value="SCHNURRI, ISOFORM F"/>
    <property type="match status" value="1"/>
</dbReference>
<feature type="compositionally biased region" description="Low complexity" evidence="10">
    <location>
        <begin position="1263"/>
        <end position="1281"/>
    </location>
</feature>
<feature type="compositionally biased region" description="Basic and acidic residues" evidence="10">
    <location>
        <begin position="869"/>
        <end position="895"/>
    </location>
</feature>
<evidence type="ECO:0000256" key="4">
    <source>
        <dbReference type="ARBA" id="ARBA00022771"/>
    </source>
</evidence>
<keyword evidence="8" id="KW-0539">Nucleus</keyword>
<dbReference type="SMART" id="SM00355">
    <property type="entry name" value="ZnF_C2H2"/>
    <property type="match status" value="6"/>
</dbReference>